<dbReference type="InterPro" id="IPR021109">
    <property type="entry name" value="Peptidase_aspartic_dom_sf"/>
</dbReference>
<organism evidence="4 5">
    <name type="scientific">Hevea brasiliensis</name>
    <name type="common">Para rubber tree</name>
    <name type="synonym">Siphonia brasiliensis</name>
    <dbReference type="NCBI Taxonomy" id="3981"/>
    <lineage>
        <taxon>Eukaryota</taxon>
        <taxon>Viridiplantae</taxon>
        <taxon>Streptophyta</taxon>
        <taxon>Embryophyta</taxon>
        <taxon>Tracheophyta</taxon>
        <taxon>Spermatophyta</taxon>
        <taxon>Magnoliopsida</taxon>
        <taxon>eudicotyledons</taxon>
        <taxon>Gunneridae</taxon>
        <taxon>Pentapetalae</taxon>
        <taxon>rosids</taxon>
        <taxon>fabids</taxon>
        <taxon>Malpighiales</taxon>
        <taxon>Euphorbiaceae</taxon>
        <taxon>Crotonoideae</taxon>
        <taxon>Micrandreae</taxon>
        <taxon>Hevea</taxon>
    </lineage>
</organism>
<dbReference type="PROSITE" id="PS00141">
    <property type="entry name" value="ASP_PROTEASE"/>
    <property type="match status" value="1"/>
</dbReference>
<sequence length="472" mass="51503">MEKKSKRRFVLLLSSVSAIFFIVLAANFQGSFSAASQKPTKKRSTKPAVATSFVSSLVLPVAGNVYPLGYYSVSVDIGNPPKHFELDIDTGSDLTWVQCDAPCTGCTKPRDLLYKPKDNIVPCVDPLCSAIHSAGNFKCESSNDQCDYEVRYADYGSSLGVLVLDYFTLRLMNGSLHRPKMAFGCGYDQKNPGPIPPPPTSGVLGLGNGKTSFVSQLETLGVIKNVIGHCLSREGGGFLFFGDQLVPSSGINWTPITGNLLDKHYTSGPAELLFGGKATGIKGLELIFDSGSSYSYFSAQLYKSTLNLVTKDLSGKPLKDAPEEKALPICWKGAKPFKSVSDVKSYFKPLALSFTKSKNVQLHLPPEDYLIITKNGNVCLGILNGSEVGLGNINIIGDIFLQDKLVIYDNDKHRIGWVPANCDRLPNVDRDYNEGFCPTNYGFLDEHCPSPFATVKTNTDTKNIAPRYKRQK</sequence>
<comment type="similarity">
    <text evidence="1 2">Belongs to the peptidase A1 family.</text>
</comment>
<evidence type="ECO:0000313" key="4">
    <source>
        <dbReference type="EMBL" id="KAJ9146277.1"/>
    </source>
</evidence>
<evidence type="ECO:0000313" key="5">
    <source>
        <dbReference type="Proteomes" id="UP001174677"/>
    </source>
</evidence>
<dbReference type="InterPro" id="IPR001969">
    <property type="entry name" value="Aspartic_peptidase_AS"/>
</dbReference>
<dbReference type="SUPFAM" id="SSF50630">
    <property type="entry name" value="Acid proteases"/>
    <property type="match status" value="1"/>
</dbReference>
<dbReference type="Pfam" id="PF14541">
    <property type="entry name" value="TAXi_C"/>
    <property type="match status" value="1"/>
</dbReference>
<comment type="caution">
    <text evidence="4">The sequence shown here is derived from an EMBL/GenBank/DDBJ whole genome shotgun (WGS) entry which is preliminary data.</text>
</comment>
<evidence type="ECO:0000256" key="1">
    <source>
        <dbReference type="ARBA" id="ARBA00007447"/>
    </source>
</evidence>
<evidence type="ECO:0000259" key="3">
    <source>
        <dbReference type="PROSITE" id="PS51767"/>
    </source>
</evidence>
<accession>A0ABQ9KQN1</accession>
<dbReference type="EMBL" id="JARPOI010000016">
    <property type="protein sequence ID" value="KAJ9146277.1"/>
    <property type="molecule type" value="Genomic_DNA"/>
</dbReference>
<dbReference type="PANTHER" id="PTHR13683:SF227">
    <property type="entry name" value="EUKARYOTIC ASPARTYL PROTEASE FAMILY PROTEIN"/>
    <property type="match status" value="1"/>
</dbReference>
<dbReference type="PROSITE" id="PS51767">
    <property type="entry name" value="PEPTIDASE_A1"/>
    <property type="match status" value="1"/>
</dbReference>
<feature type="domain" description="Peptidase A1" evidence="3">
    <location>
        <begin position="71"/>
        <end position="418"/>
    </location>
</feature>
<proteinExistence type="inferred from homology"/>
<dbReference type="InterPro" id="IPR032861">
    <property type="entry name" value="TAXi_N"/>
</dbReference>
<name>A0ABQ9KQN1_HEVBR</name>
<dbReference type="InterPro" id="IPR001461">
    <property type="entry name" value="Aspartic_peptidase_A1"/>
</dbReference>
<keyword evidence="5" id="KW-1185">Reference proteome</keyword>
<dbReference type="PANTHER" id="PTHR13683">
    <property type="entry name" value="ASPARTYL PROTEASES"/>
    <property type="match status" value="1"/>
</dbReference>
<dbReference type="InterPro" id="IPR033121">
    <property type="entry name" value="PEPTIDASE_A1"/>
</dbReference>
<keyword evidence="2" id="KW-0378">Hydrolase</keyword>
<protein>
    <recommendedName>
        <fullName evidence="3">Peptidase A1 domain-containing protein</fullName>
    </recommendedName>
</protein>
<evidence type="ECO:0000256" key="2">
    <source>
        <dbReference type="RuleBase" id="RU000454"/>
    </source>
</evidence>
<dbReference type="Gene3D" id="2.40.70.10">
    <property type="entry name" value="Acid Proteases"/>
    <property type="match status" value="2"/>
</dbReference>
<dbReference type="Proteomes" id="UP001174677">
    <property type="component" value="Chromosome 16"/>
</dbReference>
<dbReference type="PRINTS" id="PR00792">
    <property type="entry name" value="PEPSIN"/>
</dbReference>
<gene>
    <name evidence="4" type="ORF">P3X46_028563</name>
</gene>
<dbReference type="Pfam" id="PF14543">
    <property type="entry name" value="TAXi_N"/>
    <property type="match status" value="1"/>
</dbReference>
<reference evidence="4" key="1">
    <citation type="journal article" date="2023" name="Plant Biotechnol. J.">
        <title>Chromosome-level wild Hevea brasiliensis genome provides new tools for genomic-assisted breeding and valuable loci to elevate rubber yield.</title>
        <authorList>
            <person name="Cheng H."/>
            <person name="Song X."/>
            <person name="Hu Y."/>
            <person name="Wu T."/>
            <person name="Yang Q."/>
            <person name="An Z."/>
            <person name="Feng S."/>
            <person name="Deng Z."/>
            <person name="Wu W."/>
            <person name="Zeng X."/>
            <person name="Tu M."/>
            <person name="Wang X."/>
            <person name="Huang H."/>
        </authorList>
    </citation>
    <scope>NUCLEOTIDE SEQUENCE</scope>
    <source>
        <strain evidence="4">MT/VB/25A 57/8</strain>
    </source>
</reference>
<dbReference type="InterPro" id="IPR032799">
    <property type="entry name" value="TAXi_C"/>
</dbReference>
<keyword evidence="2" id="KW-0064">Aspartyl protease</keyword>
<keyword evidence="2" id="KW-0645">Protease</keyword>